<keyword evidence="3" id="KW-0812">Transmembrane</keyword>
<keyword evidence="3" id="KW-1133">Transmembrane helix</keyword>
<dbReference type="PANTHER" id="PTHR24276:SF91">
    <property type="entry name" value="AT26814P-RELATED"/>
    <property type="match status" value="1"/>
</dbReference>
<reference evidence="5" key="2">
    <citation type="submission" date="2021-04" db="EMBL/GenBank/DDBJ databases">
        <authorList>
            <person name="Podell S."/>
        </authorList>
    </citation>
    <scope>NUCLEOTIDE SEQUENCE</scope>
    <source>
        <strain evidence="5">Hildebrandi</strain>
    </source>
</reference>
<dbReference type="InterPro" id="IPR033116">
    <property type="entry name" value="TRYPSIN_SER"/>
</dbReference>
<dbReference type="InterPro" id="IPR050430">
    <property type="entry name" value="Peptidase_S1"/>
</dbReference>
<organism evidence="5 6">
    <name type="scientific">Nitzschia inconspicua</name>
    <dbReference type="NCBI Taxonomy" id="303405"/>
    <lineage>
        <taxon>Eukaryota</taxon>
        <taxon>Sar</taxon>
        <taxon>Stramenopiles</taxon>
        <taxon>Ochrophyta</taxon>
        <taxon>Bacillariophyta</taxon>
        <taxon>Bacillariophyceae</taxon>
        <taxon>Bacillariophycidae</taxon>
        <taxon>Bacillariales</taxon>
        <taxon>Bacillariaceae</taxon>
        <taxon>Nitzschia</taxon>
    </lineage>
</organism>
<proteinExistence type="predicted"/>
<dbReference type="PANTHER" id="PTHR24276">
    <property type="entry name" value="POLYSERASE-RELATED"/>
    <property type="match status" value="1"/>
</dbReference>
<accession>A0A9K3LVL6</accession>
<evidence type="ECO:0000313" key="5">
    <source>
        <dbReference type="EMBL" id="KAG7367516.1"/>
    </source>
</evidence>
<feature type="transmembrane region" description="Helical" evidence="3">
    <location>
        <begin position="801"/>
        <end position="820"/>
    </location>
</feature>
<reference evidence="5" key="1">
    <citation type="journal article" date="2021" name="Sci. Rep.">
        <title>Diploid genomic architecture of Nitzschia inconspicua, an elite biomass production diatom.</title>
        <authorList>
            <person name="Oliver A."/>
            <person name="Podell S."/>
            <person name="Pinowska A."/>
            <person name="Traller J.C."/>
            <person name="Smith S.R."/>
            <person name="McClure R."/>
            <person name="Beliaev A."/>
            <person name="Bohutskyi P."/>
            <person name="Hill E.A."/>
            <person name="Rabines A."/>
            <person name="Zheng H."/>
            <person name="Allen L.Z."/>
            <person name="Kuo A."/>
            <person name="Grigoriev I.V."/>
            <person name="Allen A.E."/>
            <person name="Hazlebeck D."/>
            <person name="Allen E.E."/>
        </authorList>
    </citation>
    <scope>NUCLEOTIDE SEQUENCE</scope>
    <source>
        <strain evidence="5">Hildebrandi</strain>
    </source>
</reference>
<keyword evidence="6" id="KW-1185">Reference proteome</keyword>
<keyword evidence="3" id="KW-0472">Membrane</keyword>
<dbReference type="InterPro" id="IPR001254">
    <property type="entry name" value="Trypsin_dom"/>
</dbReference>
<dbReference type="OrthoDB" id="104223at2759"/>
<dbReference type="InterPro" id="IPR018114">
    <property type="entry name" value="TRYPSIN_HIS"/>
</dbReference>
<keyword evidence="2" id="KW-0645">Protease</keyword>
<dbReference type="CDD" id="cd00190">
    <property type="entry name" value="Tryp_SPc"/>
    <property type="match status" value="1"/>
</dbReference>
<dbReference type="PROSITE" id="PS00134">
    <property type="entry name" value="TRYPSIN_HIS"/>
    <property type="match status" value="1"/>
</dbReference>
<dbReference type="AlphaFoldDB" id="A0A9K3LVL6"/>
<keyword evidence="1" id="KW-1015">Disulfide bond</keyword>
<evidence type="ECO:0000256" key="2">
    <source>
        <dbReference type="RuleBase" id="RU363034"/>
    </source>
</evidence>
<dbReference type="SMART" id="SM00020">
    <property type="entry name" value="Tryp_SPc"/>
    <property type="match status" value="1"/>
</dbReference>
<dbReference type="GO" id="GO:0006508">
    <property type="term" value="P:proteolysis"/>
    <property type="evidence" value="ECO:0007669"/>
    <property type="project" value="UniProtKB-KW"/>
</dbReference>
<keyword evidence="2" id="KW-0378">Hydrolase</keyword>
<feature type="domain" description="Peptidase S1" evidence="4">
    <location>
        <begin position="75"/>
        <end position="383"/>
    </location>
</feature>
<dbReference type="GO" id="GO:0004252">
    <property type="term" value="F:serine-type endopeptidase activity"/>
    <property type="evidence" value="ECO:0007669"/>
    <property type="project" value="InterPro"/>
</dbReference>
<comment type="caution">
    <text evidence="5">The sequence shown here is derived from an EMBL/GenBank/DDBJ whole genome shotgun (WGS) entry which is preliminary data.</text>
</comment>
<keyword evidence="2" id="KW-0720">Serine protease</keyword>
<evidence type="ECO:0000256" key="1">
    <source>
        <dbReference type="ARBA" id="ARBA00023157"/>
    </source>
</evidence>
<dbReference type="PROSITE" id="PS50240">
    <property type="entry name" value="TRYPSIN_DOM"/>
    <property type="match status" value="1"/>
</dbReference>
<evidence type="ECO:0000256" key="3">
    <source>
        <dbReference type="SAM" id="Phobius"/>
    </source>
</evidence>
<dbReference type="Proteomes" id="UP000693970">
    <property type="component" value="Unassembled WGS sequence"/>
</dbReference>
<dbReference type="EMBL" id="JAGRRH010000007">
    <property type="protein sequence ID" value="KAG7367516.1"/>
    <property type="molecule type" value="Genomic_DNA"/>
</dbReference>
<evidence type="ECO:0000259" key="4">
    <source>
        <dbReference type="PROSITE" id="PS50240"/>
    </source>
</evidence>
<protein>
    <submittedName>
        <fullName evidence="5">Trypsin</fullName>
    </submittedName>
</protein>
<gene>
    <name evidence="5" type="ORF">IV203_030187</name>
</gene>
<dbReference type="Pfam" id="PF00089">
    <property type="entry name" value="Trypsin"/>
    <property type="match status" value="1"/>
</dbReference>
<dbReference type="PROSITE" id="PS00135">
    <property type="entry name" value="TRYPSIN_SER"/>
    <property type="match status" value="1"/>
</dbReference>
<evidence type="ECO:0000313" key="6">
    <source>
        <dbReference type="Proteomes" id="UP000693970"/>
    </source>
</evidence>
<sequence>MIILLSDPVIAETSPDNRHFLRAQSSRRKTPRSIGTTRENTIAKNYGSHRKQSQMELESSVIPSRSFRNDHRRAIVGGIRADQNRFPSIVFLSDRNGDLSCGGTLISPTLVLTAAHCEISLVIDVVIARDSNENTNTTWEEQPDLLDSNNTQHTEDSFIRHRLFRSERIRVKKELKHPLYDSSSLRYDIMLLQLDHAPTLLILDDDNDSREASPYMRLDRGDTLWTIEKNNATTPLPTVSRTIDRHELNHTASSEEFPLNDNTLLALGWGHTETGRVGAGLSSEYLQQAGLGLVSNQECSQAQEGLWLTYEDRIFEEMMCTFAANRDACYGDSGGPVILPGATPEEDVQVGIISWGEDCADPIFPGVAARVSFGYNWIQQWVCALDGDNEDTPTYFECKQNATFSPAPMSAPTTPTTSPAPTMDVVPIIVNIHFDVYAEEIAWALIDFDTGEIIDQRPYGFYKHENDVSETVLVRPGHVYTFTIKDIYGDGITCGGFYQIYAYGRESDTEKNMIVSATRFIGQEQHETFSAPYLHEDSQTLTSSEQKTVSPTSIPTHVPSTVPSILSTVVSSNDPSREENKFSNDSGQLCIATGHFCRDSESCYNTIDFSPTNVECNEDRDIPDTKCSDVQVPARGSFSPLCAPHEYPCESKSPLTVLIGPTKWSGSQWGRDVTLTVNYVPDLILDLESAVETSAERPAEALRKLFLFSECSGSIEGGNPNPNRIEMVQRFSPKSLTLQLEDQESLNTGGLIPALLGFLKRCQCNSSEQHLKLLVLNNLSVPQENKQAVALDYWGASCLKIHLAIFWLLSWLILHFLVLLRTPPVRRMKG</sequence>
<name>A0A9K3LVL6_9STRA</name>